<comment type="caution">
    <text evidence="2">The sequence shown here is derived from an EMBL/GenBank/DDBJ whole genome shotgun (WGS) entry which is preliminary data.</text>
</comment>
<dbReference type="CDD" id="cd02440">
    <property type="entry name" value="AdoMet_MTases"/>
    <property type="match status" value="1"/>
</dbReference>
<evidence type="ECO:0000313" key="3">
    <source>
        <dbReference type="Proteomes" id="UP000694660"/>
    </source>
</evidence>
<keyword evidence="3" id="KW-1185">Reference proteome</keyword>
<dbReference type="EMBL" id="JAEKFT010000016">
    <property type="protein sequence ID" value="MBT0962391.1"/>
    <property type="molecule type" value="Genomic_DNA"/>
</dbReference>
<protein>
    <submittedName>
        <fullName evidence="2">Spermidine synthase-like protein</fullName>
    </submittedName>
</protein>
<dbReference type="Gene3D" id="3.40.50.150">
    <property type="entry name" value="Vaccinia Virus protein VP39"/>
    <property type="match status" value="1"/>
</dbReference>
<dbReference type="SUPFAM" id="SSF53335">
    <property type="entry name" value="S-adenosyl-L-methionine-dependent methyltransferases"/>
    <property type="match status" value="1"/>
</dbReference>
<keyword evidence="1" id="KW-0620">Polyamine biosynthesis</keyword>
<dbReference type="PANTHER" id="PTHR43317">
    <property type="entry name" value="THERMOSPERMINE SYNTHASE ACAULIS5"/>
    <property type="match status" value="1"/>
</dbReference>
<evidence type="ECO:0000313" key="2">
    <source>
        <dbReference type="EMBL" id="MBT0962391.1"/>
    </source>
</evidence>
<dbReference type="AlphaFoldDB" id="A0A944DC94"/>
<organism evidence="2 3">
    <name type="scientific">Denitromonas iodatirespirans</name>
    <dbReference type="NCBI Taxonomy" id="2795389"/>
    <lineage>
        <taxon>Bacteria</taxon>
        <taxon>Pseudomonadati</taxon>
        <taxon>Pseudomonadota</taxon>
        <taxon>Betaproteobacteria</taxon>
        <taxon>Rhodocyclales</taxon>
        <taxon>Zoogloeaceae</taxon>
        <taxon>Denitromonas</taxon>
    </lineage>
</organism>
<dbReference type="GO" id="GO:0006596">
    <property type="term" value="P:polyamine biosynthetic process"/>
    <property type="evidence" value="ECO:0007669"/>
    <property type="project" value="UniProtKB-KW"/>
</dbReference>
<dbReference type="Proteomes" id="UP000694660">
    <property type="component" value="Unassembled WGS sequence"/>
</dbReference>
<dbReference type="PANTHER" id="PTHR43317:SF1">
    <property type="entry name" value="THERMOSPERMINE SYNTHASE ACAULIS5"/>
    <property type="match status" value="1"/>
</dbReference>
<sequence length="291" mass="32266">MPAPPLFEMPSPFITEAGRVLLHEPADADAEALRERLLAEDYDRPFVIDDGEHRSLYFTLRLIQSSMRTRTPDALALRYTQMMMLFVLFLPRPQRLALIGLGGGSLLKCCHRHLPSSHFTAIEMDADVIAFRELFALPPDGERVSIVHGDGAVWLAEAPPGLDVLLVDAFTGAGLAPSLAGAAFFEQAADTLAERGLLVLNLAGEVRAYADLVGIARSVFDDRVILLPVPDDGNHLLFAFKDPAFRPDWRRLRQLAVQAQPRFGLDLPAFAERLERAAKHRLAERLFDPAR</sequence>
<dbReference type="RefSeq" id="WP_214362340.1">
    <property type="nucleotide sequence ID" value="NZ_JAEKFT010000016.1"/>
</dbReference>
<evidence type="ECO:0000256" key="1">
    <source>
        <dbReference type="ARBA" id="ARBA00023115"/>
    </source>
</evidence>
<proteinExistence type="predicted"/>
<dbReference type="Pfam" id="PF01564">
    <property type="entry name" value="Spermine_synth"/>
    <property type="match status" value="1"/>
</dbReference>
<dbReference type="InterPro" id="IPR029063">
    <property type="entry name" value="SAM-dependent_MTases_sf"/>
</dbReference>
<name>A0A944DC94_DENI1</name>
<reference evidence="3" key="1">
    <citation type="journal article" date="2022" name="ISME J.">
        <title>Genetic and phylogenetic analysis of dissimilatory iodate-reducing bacteria identifies potential niches across the world's oceans.</title>
        <authorList>
            <person name="Reyes-Umana V."/>
            <person name="Henning Z."/>
            <person name="Lee K."/>
            <person name="Barnum T.P."/>
            <person name="Coates J.D."/>
        </authorList>
    </citation>
    <scope>NUCLEOTIDE SEQUENCE [LARGE SCALE GENOMIC DNA]</scope>
    <source>
        <strain evidence="3">IR12</strain>
    </source>
</reference>
<accession>A0A944DC94</accession>
<gene>
    <name evidence="2" type="ORF">I8J34_14515</name>
</gene>